<dbReference type="PATRIC" id="fig|49547.3.peg.894"/>
<comment type="similarity">
    <text evidence="8">Belongs to the peptidase M24A family. Methionine aminopeptidase archaeal type 2 subfamily.</text>
</comment>
<keyword evidence="6 8" id="KW-0479">Metal-binding</keyword>
<dbReference type="SUPFAM" id="SSF46785">
    <property type="entry name" value="Winged helix' DNA-binding domain"/>
    <property type="match status" value="1"/>
</dbReference>
<feature type="binding site" evidence="8">
    <location>
        <position position="61"/>
    </location>
    <ligand>
        <name>substrate</name>
    </ligand>
</feature>
<dbReference type="SUPFAM" id="SSF55920">
    <property type="entry name" value="Creatinase/aminopeptidase"/>
    <property type="match status" value="1"/>
</dbReference>
<evidence type="ECO:0000256" key="4">
    <source>
        <dbReference type="ARBA" id="ARBA00022438"/>
    </source>
</evidence>
<feature type="binding site" evidence="8">
    <location>
        <position position="173"/>
    </location>
    <ligand>
        <name>substrate</name>
    </ligand>
</feature>
<dbReference type="NCBIfam" id="TIGR00501">
    <property type="entry name" value="met_pdase_II"/>
    <property type="match status" value="1"/>
</dbReference>
<evidence type="ECO:0000256" key="5">
    <source>
        <dbReference type="ARBA" id="ARBA00022670"/>
    </source>
</evidence>
<dbReference type="PANTHER" id="PTHR45777">
    <property type="entry name" value="METHIONINE AMINOPEPTIDASE 2"/>
    <property type="match status" value="1"/>
</dbReference>
<evidence type="ECO:0000256" key="7">
    <source>
        <dbReference type="ARBA" id="ARBA00022801"/>
    </source>
</evidence>
<dbReference type="EMBL" id="LWMV01000159">
    <property type="protein sequence ID" value="KZX12868.1"/>
    <property type="molecule type" value="Genomic_DNA"/>
</dbReference>
<dbReference type="PANTHER" id="PTHR45777:SF2">
    <property type="entry name" value="METHIONINE AMINOPEPTIDASE 2"/>
    <property type="match status" value="1"/>
</dbReference>
<dbReference type="InterPro" id="IPR036390">
    <property type="entry name" value="WH_DNA-bd_sf"/>
</dbReference>
<comment type="function">
    <text evidence="8 9">Removes the N-terminal methionine from nascent proteins. The N-terminal methionine is often cleaved when the second residue in the primary sequence is small and uncharged (Met-Ala-, Cys, Gly, Pro, Ser, Thr, or Val).</text>
</comment>
<evidence type="ECO:0000256" key="8">
    <source>
        <dbReference type="HAMAP-Rule" id="MF_01975"/>
    </source>
</evidence>
<dbReference type="AlphaFoldDB" id="A0A166B4X1"/>
<feature type="binding site" evidence="8">
    <location>
        <position position="81"/>
    </location>
    <ligand>
        <name>a divalent metal cation</name>
        <dbReference type="ChEBI" id="CHEBI:60240"/>
        <label>1</label>
    </ligand>
</feature>
<feature type="binding site" evidence="8">
    <location>
        <position position="291"/>
    </location>
    <ligand>
        <name>a divalent metal cation</name>
        <dbReference type="ChEBI" id="CHEBI:60240"/>
        <label>2</label>
        <note>catalytic</note>
    </ligand>
</feature>
<dbReference type="Pfam" id="PF00557">
    <property type="entry name" value="Peptidase_M24"/>
    <property type="match status" value="1"/>
</dbReference>
<organism evidence="11 12">
    <name type="scientific">Methanobrevibacter curvatus</name>
    <dbReference type="NCBI Taxonomy" id="49547"/>
    <lineage>
        <taxon>Archaea</taxon>
        <taxon>Methanobacteriati</taxon>
        <taxon>Methanobacteriota</taxon>
        <taxon>Methanomada group</taxon>
        <taxon>Methanobacteria</taxon>
        <taxon>Methanobacteriales</taxon>
        <taxon>Methanobacteriaceae</taxon>
        <taxon>Methanobrevibacter</taxon>
    </lineage>
</organism>
<feature type="binding site" evidence="8">
    <location>
        <position position="92"/>
    </location>
    <ligand>
        <name>a divalent metal cation</name>
        <dbReference type="ChEBI" id="CHEBI:60240"/>
        <label>2</label>
        <note>catalytic</note>
    </ligand>
</feature>
<evidence type="ECO:0000313" key="12">
    <source>
        <dbReference type="Proteomes" id="UP000077245"/>
    </source>
</evidence>
<evidence type="ECO:0000313" key="11">
    <source>
        <dbReference type="EMBL" id="KZX12868.1"/>
    </source>
</evidence>
<evidence type="ECO:0000256" key="1">
    <source>
        <dbReference type="ARBA" id="ARBA00000294"/>
    </source>
</evidence>
<feature type="binding site" evidence="8">
    <location>
        <position position="165"/>
    </location>
    <ligand>
        <name>a divalent metal cation</name>
        <dbReference type="ChEBI" id="CHEBI:60240"/>
        <label>2</label>
        <note>catalytic</note>
    </ligand>
</feature>
<comment type="subunit">
    <text evidence="8">Monomer.</text>
</comment>
<keyword evidence="12" id="KW-1185">Reference proteome</keyword>
<feature type="binding site" evidence="8">
    <location>
        <position position="291"/>
    </location>
    <ligand>
        <name>a divalent metal cation</name>
        <dbReference type="ChEBI" id="CHEBI:60240"/>
        <label>1</label>
    </ligand>
</feature>
<comment type="cofactor">
    <cofactor evidence="8">
        <name>Co(2+)</name>
        <dbReference type="ChEBI" id="CHEBI:48828"/>
    </cofactor>
    <cofactor evidence="8">
        <name>Zn(2+)</name>
        <dbReference type="ChEBI" id="CHEBI:29105"/>
    </cofactor>
    <cofactor evidence="8">
        <name>Mn(2+)</name>
        <dbReference type="ChEBI" id="CHEBI:29035"/>
    </cofactor>
    <cofactor evidence="8">
        <name>Fe(2+)</name>
        <dbReference type="ChEBI" id="CHEBI:29033"/>
    </cofactor>
    <text evidence="8">Binds 2 divalent metal cations per subunit. Has a high-affinity and a low affinity metal-binding site. The true nature of the physiological cofactor is under debate. The enzyme is active with cobalt, zinc, manganese or divalent iron ions. Most likely, methionine aminopeptidases function as mononuclear Fe(2+)-metalloproteases under physiological conditions, and the catalytically relevant metal-binding site has been assigned to the histidine-containing high-affinity site.</text>
</comment>
<reference evidence="11 12" key="1">
    <citation type="submission" date="2016-04" db="EMBL/GenBank/DDBJ databases">
        <title>Genome sequence of Methanobrevibacter curvatus DSM 11111.</title>
        <authorList>
            <person name="Poehlein A."/>
            <person name="Seedorf H."/>
            <person name="Daniel R."/>
        </authorList>
    </citation>
    <scope>NUCLEOTIDE SEQUENCE [LARGE SCALE GENOMIC DNA]</scope>
    <source>
        <strain evidence="11 12">DSM 11111</strain>
    </source>
</reference>
<dbReference type="CDD" id="cd01088">
    <property type="entry name" value="MetAP2"/>
    <property type="match status" value="1"/>
</dbReference>
<gene>
    <name evidence="8 11" type="primary">map</name>
    <name evidence="11" type="ORF">MBCUR_08280</name>
</gene>
<dbReference type="Gene3D" id="3.90.230.10">
    <property type="entry name" value="Creatinase/methionine aminopeptidase superfamily"/>
    <property type="match status" value="1"/>
</dbReference>
<comment type="catalytic activity">
    <reaction evidence="1 8 9">
        <text>Release of N-terminal amino acids, preferentially methionine, from peptides and arylamides.</text>
        <dbReference type="EC" id="3.4.11.18"/>
    </reaction>
</comment>
<feature type="binding site" evidence="8">
    <location>
        <position position="92"/>
    </location>
    <ligand>
        <name>a divalent metal cation</name>
        <dbReference type="ChEBI" id="CHEBI:60240"/>
        <label>1</label>
    </ligand>
</feature>
<dbReference type="InterPro" id="IPR001714">
    <property type="entry name" value="Pept_M24_MAP"/>
</dbReference>
<evidence type="ECO:0000256" key="2">
    <source>
        <dbReference type="ARBA" id="ARBA00001936"/>
    </source>
</evidence>
<sequence>MIEKYVKAGKLVSKIRNDASAMIKEGLLVLDLVEFVESEILKSGAEIAFPCNVSINEIAAHYTSPLNDTSLIKAGDLVKLDLGAHIDGFIADSAVTIMAPGDSLLKNLDEETISKNQKLIEASAEGLESAIATVKAGIEVGKIGEEVQKTINSYGFNPIVNLNGHSVEQYSLHSGISVPSIKEEGTKKLKEGDVIAIEPFATDGMGFVTDAPGTYIYRFLKERPFRLTYTKRVLKTVKTNYPSLPFSIRWLNEIYQGNRLQNSLKQLVDAGAIYPFQALKEKTNSWVSQKEHTVIVEKDGCQIITE</sequence>
<comment type="cofactor">
    <cofactor evidence="3">
        <name>Fe(2+)</name>
        <dbReference type="ChEBI" id="CHEBI:29033"/>
    </cofactor>
</comment>
<dbReference type="GO" id="GO:0046872">
    <property type="term" value="F:metal ion binding"/>
    <property type="evidence" value="ECO:0007669"/>
    <property type="project" value="UniProtKB-UniRule"/>
</dbReference>
<dbReference type="GO" id="GO:0005737">
    <property type="term" value="C:cytoplasm"/>
    <property type="evidence" value="ECO:0007669"/>
    <property type="project" value="TreeGrafter"/>
</dbReference>
<dbReference type="Proteomes" id="UP000077245">
    <property type="component" value="Unassembled WGS sequence"/>
</dbReference>
<dbReference type="InterPro" id="IPR000994">
    <property type="entry name" value="Pept_M24"/>
</dbReference>
<dbReference type="InterPro" id="IPR002468">
    <property type="entry name" value="Pept_M24A_MAP2"/>
</dbReference>
<evidence type="ECO:0000259" key="10">
    <source>
        <dbReference type="Pfam" id="PF00557"/>
    </source>
</evidence>
<feature type="domain" description="Peptidase M24" evidence="10">
    <location>
        <begin position="4"/>
        <end position="206"/>
    </location>
</feature>
<dbReference type="HAMAP" id="MF_01975">
    <property type="entry name" value="MetAP_2_arc"/>
    <property type="match status" value="1"/>
</dbReference>
<protein>
    <recommendedName>
        <fullName evidence="8 9">Methionine aminopeptidase</fullName>
        <shortName evidence="8">MAP</shortName>
        <shortName evidence="8">MetAP</shortName>
        <ecNumber evidence="8 9">3.4.11.18</ecNumber>
    </recommendedName>
    <alternativeName>
        <fullName evidence="8">Peptidase M</fullName>
    </alternativeName>
</protein>
<dbReference type="STRING" id="49547.MBCUR_08280"/>
<dbReference type="GO" id="GO:0070006">
    <property type="term" value="F:metalloaminopeptidase activity"/>
    <property type="evidence" value="ECO:0007669"/>
    <property type="project" value="UniProtKB-UniRule"/>
</dbReference>
<evidence type="ECO:0000256" key="6">
    <source>
        <dbReference type="ARBA" id="ARBA00022723"/>
    </source>
</evidence>
<accession>A0A166B4X1</accession>
<dbReference type="GO" id="GO:0004239">
    <property type="term" value="F:initiator methionyl aminopeptidase activity"/>
    <property type="evidence" value="ECO:0007669"/>
    <property type="project" value="UniProtKB-UniRule"/>
</dbReference>
<dbReference type="InterPro" id="IPR018349">
    <property type="entry name" value="Pept_M24A_MAP2_BS"/>
</dbReference>
<dbReference type="InterPro" id="IPR028595">
    <property type="entry name" value="MetAP_archaeal"/>
</dbReference>
<dbReference type="InterPro" id="IPR036005">
    <property type="entry name" value="Creatinase/aminopeptidase-like"/>
</dbReference>
<evidence type="ECO:0000256" key="9">
    <source>
        <dbReference type="RuleBase" id="RU003653"/>
    </source>
</evidence>
<dbReference type="PROSITE" id="PS01202">
    <property type="entry name" value="MAP_2"/>
    <property type="match status" value="1"/>
</dbReference>
<proteinExistence type="inferred from homology"/>
<dbReference type="OrthoDB" id="372008at2157"/>
<dbReference type="GO" id="GO:0006508">
    <property type="term" value="P:proteolysis"/>
    <property type="evidence" value="ECO:0007669"/>
    <property type="project" value="UniProtKB-KW"/>
</dbReference>
<keyword evidence="5 8" id="KW-0645">Protease</keyword>
<dbReference type="InterPro" id="IPR050247">
    <property type="entry name" value="Met_Aminopeptidase_Type2"/>
</dbReference>
<feature type="binding site" evidence="8">
    <location>
        <position position="198"/>
    </location>
    <ligand>
        <name>a divalent metal cation</name>
        <dbReference type="ChEBI" id="CHEBI:60240"/>
        <label>2</label>
        <note>catalytic</note>
    </ligand>
</feature>
<evidence type="ECO:0000256" key="3">
    <source>
        <dbReference type="ARBA" id="ARBA00001954"/>
    </source>
</evidence>
<dbReference type="PRINTS" id="PR00599">
    <property type="entry name" value="MAPEPTIDASE"/>
</dbReference>
<dbReference type="InterPro" id="IPR036388">
    <property type="entry name" value="WH-like_DNA-bd_sf"/>
</dbReference>
<comment type="caution">
    <text evidence="11">The sequence shown here is derived from an EMBL/GenBank/DDBJ whole genome shotgun (WGS) entry which is preliminary data.</text>
</comment>
<dbReference type="RefSeq" id="WP_067090596.1">
    <property type="nucleotide sequence ID" value="NZ_LWMV01000159.1"/>
</dbReference>
<name>A0A166B4X1_9EURY</name>
<dbReference type="Gene3D" id="1.10.10.10">
    <property type="entry name" value="Winged helix-like DNA-binding domain superfamily/Winged helix DNA-binding domain"/>
    <property type="match status" value="1"/>
</dbReference>
<keyword evidence="4 8" id="KW-0031">Aminopeptidase</keyword>
<dbReference type="EC" id="3.4.11.18" evidence="8 9"/>
<keyword evidence="7 8" id="KW-0378">Hydrolase</keyword>
<comment type="cofactor">
    <cofactor evidence="2">
        <name>Mn(2+)</name>
        <dbReference type="ChEBI" id="CHEBI:29035"/>
    </cofactor>
</comment>